<evidence type="ECO:0000313" key="4">
    <source>
        <dbReference type="Proteomes" id="UP000075321"/>
    </source>
</evidence>
<accession>A0A151ADC1</accession>
<reference evidence="3 4" key="1">
    <citation type="submission" date="2016-02" db="EMBL/GenBank/DDBJ databases">
        <title>Genome sequence of Halalkalicoccus paucihalophilus DSM 24557.</title>
        <authorList>
            <person name="Poehlein A."/>
            <person name="Daniel R."/>
        </authorList>
    </citation>
    <scope>NUCLEOTIDE SEQUENCE [LARGE SCALE GENOMIC DNA]</scope>
    <source>
        <strain evidence="3 4">DSM 24557</strain>
    </source>
</reference>
<proteinExistence type="predicted"/>
<evidence type="ECO:0000256" key="2">
    <source>
        <dbReference type="SAM" id="Phobius"/>
    </source>
</evidence>
<feature type="region of interest" description="Disordered" evidence="1">
    <location>
        <begin position="304"/>
        <end position="323"/>
    </location>
</feature>
<evidence type="ECO:0000313" key="3">
    <source>
        <dbReference type="EMBL" id="KYH25603.1"/>
    </source>
</evidence>
<name>A0A151ADC1_9EURY</name>
<organism evidence="3 4">
    <name type="scientific">Halalkalicoccus paucihalophilus</name>
    <dbReference type="NCBI Taxonomy" id="1008153"/>
    <lineage>
        <taxon>Archaea</taxon>
        <taxon>Methanobacteriati</taxon>
        <taxon>Methanobacteriota</taxon>
        <taxon>Stenosarchaea group</taxon>
        <taxon>Halobacteria</taxon>
        <taxon>Halobacteriales</taxon>
        <taxon>Halococcaceae</taxon>
        <taxon>Halalkalicoccus</taxon>
    </lineage>
</organism>
<feature type="compositionally biased region" description="Polar residues" evidence="1">
    <location>
        <begin position="314"/>
        <end position="323"/>
    </location>
</feature>
<keyword evidence="2" id="KW-1133">Transmembrane helix</keyword>
<feature type="transmembrane region" description="Helical" evidence="2">
    <location>
        <begin position="504"/>
        <end position="522"/>
    </location>
</feature>
<dbReference type="Gene3D" id="2.60.40.10">
    <property type="entry name" value="Immunoglobulins"/>
    <property type="match status" value="1"/>
</dbReference>
<protein>
    <recommendedName>
        <fullName evidence="5">CARDB domain-containing protein</fullName>
    </recommendedName>
</protein>
<dbReference type="OrthoDB" id="103676at2157"/>
<keyword evidence="2" id="KW-0812">Transmembrane</keyword>
<dbReference type="InterPro" id="IPR013783">
    <property type="entry name" value="Ig-like_fold"/>
</dbReference>
<evidence type="ECO:0000256" key="1">
    <source>
        <dbReference type="SAM" id="MobiDB-lite"/>
    </source>
</evidence>
<gene>
    <name evidence="3" type="ORF">HAPAU_22780</name>
</gene>
<sequence>MTAPSKPVGVLLLVATLVVSLSVAGLVPASQPAAAQQGSYVVEQGTQCTAITPLSGEATAAELYDYRSHNTHETDYAYSSHGTTDLQRNDVSSLFLYEGPDGLSLVIVHDRLGGGTDGGAAEFEIVGLPADGEWTVEDDNYSENIDDVWTHGEVWSEIAWLWGPDRTDGGAYTGLGGDFEVTIDPAFNAQQSTFQPEGTVTGIDVLSGSMDRPDRVAMGNTEDPLVIRSGTCGDPTVSYALTDGGILATVEDTGGETTSLRPPAEGGNGVRYDRVSLAASGGNTITGPSDVEVAMSAAEGGPEIADGDGDGTAPTLSTLTVDDGASQGSVSDLALSFSVEKAALSGHDATASNVAVYERVGDGWERTATEPIGETDRVYSFESTTDGGGEFAVVLAESPIEATELSLDRERIDAGERVEVTATVENTADVTETQPVELLVFGEVTDSQEVTLGSGESTTVTFTQRVDSPGTHTVEVAGQTQQIEVEGEQPAPGGAGSEGSSSNGYLAVGAGVLVLVGLALWWRRSPE</sequence>
<dbReference type="Proteomes" id="UP000075321">
    <property type="component" value="Unassembled WGS sequence"/>
</dbReference>
<dbReference type="PATRIC" id="fig|1008153.3.peg.2320"/>
<dbReference type="AlphaFoldDB" id="A0A151ADC1"/>
<keyword evidence="4" id="KW-1185">Reference proteome</keyword>
<keyword evidence="2" id="KW-0472">Membrane</keyword>
<evidence type="ECO:0008006" key="5">
    <source>
        <dbReference type="Google" id="ProtNLM"/>
    </source>
</evidence>
<comment type="caution">
    <text evidence="3">The sequence shown here is derived from an EMBL/GenBank/DDBJ whole genome shotgun (WGS) entry which is preliminary data.</text>
</comment>
<dbReference type="EMBL" id="LTAZ01000005">
    <property type="protein sequence ID" value="KYH25603.1"/>
    <property type="molecule type" value="Genomic_DNA"/>
</dbReference>